<evidence type="ECO:0000259" key="11">
    <source>
        <dbReference type="PROSITE" id="PS50109"/>
    </source>
</evidence>
<feature type="transmembrane region" description="Helical" evidence="10">
    <location>
        <begin position="318"/>
        <end position="341"/>
    </location>
</feature>
<dbReference type="SMART" id="SM00387">
    <property type="entry name" value="HATPase_c"/>
    <property type="match status" value="1"/>
</dbReference>
<name>A0ABW0NMD3_9BURK</name>
<dbReference type="Gene3D" id="3.30.565.10">
    <property type="entry name" value="Histidine kinase-like ATPase, C-terminal domain"/>
    <property type="match status" value="1"/>
</dbReference>
<protein>
    <recommendedName>
        <fullName evidence="2">histidine kinase</fullName>
        <ecNumber evidence="2">2.7.13.3</ecNumber>
    </recommendedName>
</protein>
<evidence type="ECO:0000256" key="3">
    <source>
        <dbReference type="ARBA" id="ARBA00022679"/>
    </source>
</evidence>
<keyword evidence="5" id="KW-0418">Kinase</keyword>
<keyword evidence="10" id="KW-0472">Membrane</keyword>
<evidence type="ECO:0000256" key="8">
    <source>
        <dbReference type="SAM" id="Coils"/>
    </source>
</evidence>
<keyword evidence="3" id="KW-0808">Transferase</keyword>
<feature type="region of interest" description="Disordered" evidence="9">
    <location>
        <begin position="692"/>
        <end position="712"/>
    </location>
</feature>
<keyword evidence="10" id="KW-0812">Transmembrane</keyword>
<dbReference type="Proteomes" id="UP001596037">
    <property type="component" value="Unassembled WGS sequence"/>
</dbReference>
<dbReference type="InterPro" id="IPR036890">
    <property type="entry name" value="HATPase_C_sf"/>
</dbReference>
<keyword evidence="8" id="KW-0175">Coiled coil</keyword>
<dbReference type="PANTHER" id="PTHR43065">
    <property type="entry name" value="SENSOR HISTIDINE KINASE"/>
    <property type="match status" value="1"/>
</dbReference>
<evidence type="ECO:0000256" key="9">
    <source>
        <dbReference type="SAM" id="MobiDB-lite"/>
    </source>
</evidence>
<evidence type="ECO:0000256" key="5">
    <source>
        <dbReference type="ARBA" id="ARBA00022777"/>
    </source>
</evidence>
<dbReference type="InterPro" id="IPR005467">
    <property type="entry name" value="His_kinase_dom"/>
</dbReference>
<evidence type="ECO:0000313" key="12">
    <source>
        <dbReference type="EMBL" id="MFC5500333.1"/>
    </source>
</evidence>
<accession>A0ABW0NMD3</accession>
<evidence type="ECO:0000256" key="2">
    <source>
        <dbReference type="ARBA" id="ARBA00012438"/>
    </source>
</evidence>
<comment type="caution">
    <text evidence="12">The sequence shown here is derived from an EMBL/GenBank/DDBJ whole genome shotgun (WGS) entry which is preliminary data.</text>
</comment>
<gene>
    <name evidence="12" type="ORF">ACFPOE_22510</name>
</gene>
<dbReference type="EMBL" id="JBHSMF010000015">
    <property type="protein sequence ID" value="MFC5500333.1"/>
    <property type="molecule type" value="Genomic_DNA"/>
</dbReference>
<dbReference type="PRINTS" id="PR00344">
    <property type="entry name" value="BCTRLSENSOR"/>
</dbReference>
<reference evidence="13" key="1">
    <citation type="journal article" date="2019" name="Int. J. Syst. Evol. Microbiol.">
        <title>The Global Catalogue of Microorganisms (GCM) 10K type strain sequencing project: providing services to taxonomists for standard genome sequencing and annotation.</title>
        <authorList>
            <consortium name="The Broad Institute Genomics Platform"/>
            <consortium name="The Broad Institute Genome Sequencing Center for Infectious Disease"/>
            <person name="Wu L."/>
            <person name="Ma J."/>
        </authorList>
    </citation>
    <scope>NUCLEOTIDE SEQUENCE [LARGE SCALE GENOMIC DNA]</scope>
    <source>
        <strain evidence="13">CCUG 57401</strain>
    </source>
</reference>
<evidence type="ECO:0000256" key="1">
    <source>
        <dbReference type="ARBA" id="ARBA00000085"/>
    </source>
</evidence>
<feature type="transmembrane region" description="Helical" evidence="10">
    <location>
        <begin position="27"/>
        <end position="49"/>
    </location>
</feature>
<feature type="domain" description="Histidine kinase" evidence="11">
    <location>
        <begin position="517"/>
        <end position="697"/>
    </location>
</feature>
<sequence>MPNSPATDPSAPVIDARWVAAGLRMQVLVPLALALVLLVSSFVAVLVLARMKRNEMDIARSAAAADVMLQERTSHEVQTMRTVIELIMRDPNIEAAFRNRDRQALLDLSMPIRDGIWTKNSISRFDYILPDKTVLLRVEAPGDHGDKFSRFLLEESQYDKPFWGSELGPQGDFTLQVVYPWRVDEKLIGYLQLGIDFEQLMEGIKTALDADVFVAIDKSYLDAGQWQQRQARKEEPIPWDEFPQVVVLNRTLKAIPPSVQAYLSQPAGREREDNFEFAADGRVVQTIGVPFMNRLGQRLGVMVVMEDMTAAAAGRTKTVVAIIAVVGAAGSGLMLFFYVLLGRVQRGVATRTARLNDAQRVLVLEQQERQRAEQELGVQQERNELLETRSRMVEELAAANQKAEAALRSNQEVTGQLRAMQSELLATARQAGRAEIATNVLHNVGNVLNSVNVSAGLMGAALRRSRLPGLTRAVRLIDDHSTDLGDFLSRDEKGRMLPGYIAAVTKALVTEQQCQFEELARLAKSIDHIKDIVTVQQSHATGAGVIELVLATELAEDALRMQAPSLTRHRVTVIREFTPVPPIPMDRGQVLQILVNLISNARQAMAAMPAAVPRLTLRVELSGTDRLRIAVCDQGEGISAENLTRIFAHGFTTRSTGHGFGLHSSALAARAMGGTLTAASEGPGKGATFTLELPVDPTPPDYGSDPKQIAHS</sequence>
<keyword evidence="4" id="KW-0547">Nucleotide-binding</keyword>
<dbReference type="Pfam" id="PF14827">
    <property type="entry name" value="dCache_3"/>
    <property type="match status" value="1"/>
</dbReference>
<dbReference type="InterPro" id="IPR003594">
    <property type="entry name" value="HATPase_dom"/>
</dbReference>
<keyword evidence="13" id="KW-1185">Reference proteome</keyword>
<dbReference type="InterPro" id="IPR029150">
    <property type="entry name" value="dCache_3"/>
</dbReference>
<keyword evidence="7" id="KW-0902">Two-component regulatory system</keyword>
<dbReference type="PANTHER" id="PTHR43065:SF46">
    <property type="entry name" value="C4-DICARBOXYLATE TRANSPORT SENSOR PROTEIN DCTB"/>
    <property type="match status" value="1"/>
</dbReference>
<dbReference type="GO" id="GO:0005524">
    <property type="term" value="F:ATP binding"/>
    <property type="evidence" value="ECO:0007669"/>
    <property type="project" value="UniProtKB-KW"/>
</dbReference>
<dbReference type="Pfam" id="PF02518">
    <property type="entry name" value="HATPase_c"/>
    <property type="match status" value="1"/>
</dbReference>
<evidence type="ECO:0000256" key="6">
    <source>
        <dbReference type="ARBA" id="ARBA00022840"/>
    </source>
</evidence>
<dbReference type="EC" id="2.7.13.3" evidence="2"/>
<dbReference type="SUPFAM" id="SSF55874">
    <property type="entry name" value="ATPase domain of HSP90 chaperone/DNA topoisomerase II/histidine kinase"/>
    <property type="match status" value="1"/>
</dbReference>
<comment type="catalytic activity">
    <reaction evidence="1">
        <text>ATP + protein L-histidine = ADP + protein N-phospho-L-histidine.</text>
        <dbReference type="EC" id="2.7.13.3"/>
    </reaction>
</comment>
<evidence type="ECO:0000256" key="10">
    <source>
        <dbReference type="SAM" id="Phobius"/>
    </source>
</evidence>
<dbReference type="PROSITE" id="PS50109">
    <property type="entry name" value="HIS_KIN"/>
    <property type="match status" value="1"/>
</dbReference>
<dbReference type="RefSeq" id="WP_376852585.1">
    <property type="nucleotide sequence ID" value="NZ_JBHSMF010000015.1"/>
</dbReference>
<keyword evidence="10" id="KW-1133">Transmembrane helix</keyword>
<evidence type="ECO:0000256" key="4">
    <source>
        <dbReference type="ARBA" id="ARBA00022741"/>
    </source>
</evidence>
<organism evidence="12 13">
    <name type="scientific">Caenimonas terrae</name>
    <dbReference type="NCBI Taxonomy" id="696074"/>
    <lineage>
        <taxon>Bacteria</taxon>
        <taxon>Pseudomonadati</taxon>
        <taxon>Pseudomonadota</taxon>
        <taxon>Betaproteobacteria</taxon>
        <taxon>Burkholderiales</taxon>
        <taxon>Comamonadaceae</taxon>
        <taxon>Caenimonas</taxon>
    </lineage>
</organism>
<dbReference type="InterPro" id="IPR004358">
    <property type="entry name" value="Sig_transdc_His_kin-like_C"/>
</dbReference>
<feature type="coiled-coil region" evidence="8">
    <location>
        <begin position="355"/>
        <end position="413"/>
    </location>
</feature>
<proteinExistence type="predicted"/>
<evidence type="ECO:0000313" key="13">
    <source>
        <dbReference type="Proteomes" id="UP001596037"/>
    </source>
</evidence>
<keyword evidence="6 12" id="KW-0067">ATP-binding</keyword>
<evidence type="ECO:0000256" key="7">
    <source>
        <dbReference type="ARBA" id="ARBA00023012"/>
    </source>
</evidence>